<proteinExistence type="predicted"/>
<dbReference type="GO" id="GO:0005230">
    <property type="term" value="F:extracellular ligand-gated monoatomic ion channel activity"/>
    <property type="evidence" value="ECO:0007669"/>
    <property type="project" value="InterPro"/>
</dbReference>
<evidence type="ECO:0000259" key="1">
    <source>
        <dbReference type="Pfam" id="PF02931"/>
    </source>
</evidence>
<dbReference type="AlphaFoldDB" id="A0A3P6NAD7"/>
<dbReference type="EMBL" id="UYRR01001241">
    <property type="protein sequence ID" value="VDK18574.1"/>
    <property type="molecule type" value="Genomic_DNA"/>
</dbReference>
<keyword evidence="3" id="KW-1185">Reference proteome</keyword>
<gene>
    <name evidence="2" type="ORF">ASIM_LOCUS1258</name>
</gene>
<dbReference type="Proteomes" id="UP000267096">
    <property type="component" value="Unassembled WGS sequence"/>
</dbReference>
<evidence type="ECO:0000313" key="3">
    <source>
        <dbReference type="Proteomes" id="UP000267096"/>
    </source>
</evidence>
<dbReference type="GO" id="GO:0016020">
    <property type="term" value="C:membrane"/>
    <property type="evidence" value="ECO:0007669"/>
    <property type="project" value="InterPro"/>
</dbReference>
<evidence type="ECO:0000313" key="2">
    <source>
        <dbReference type="EMBL" id="VDK18574.1"/>
    </source>
</evidence>
<dbReference type="OrthoDB" id="442503at2759"/>
<dbReference type="InterPro" id="IPR036734">
    <property type="entry name" value="Neur_chan_lig-bd_sf"/>
</dbReference>
<dbReference type="SUPFAM" id="SSF63712">
    <property type="entry name" value="Nicotinic receptor ligand binding domain-like"/>
    <property type="match status" value="1"/>
</dbReference>
<organism evidence="2 3">
    <name type="scientific">Anisakis simplex</name>
    <name type="common">Herring worm</name>
    <dbReference type="NCBI Taxonomy" id="6269"/>
    <lineage>
        <taxon>Eukaryota</taxon>
        <taxon>Metazoa</taxon>
        <taxon>Ecdysozoa</taxon>
        <taxon>Nematoda</taxon>
        <taxon>Chromadorea</taxon>
        <taxon>Rhabditida</taxon>
        <taxon>Spirurina</taxon>
        <taxon>Ascaridomorpha</taxon>
        <taxon>Ascaridoidea</taxon>
        <taxon>Anisakidae</taxon>
        <taxon>Anisakis</taxon>
        <taxon>Anisakis simplex complex</taxon>
    </lineage>
</organism>
<reference evidence="2 3" key="1">
    <citation type="submission" date="2018-11" db="EMBL/GenBank/DDBJ databases">
        <authorList>
            <consortium name="Pathogen Informatics"/>
        </authorList>
    </citation>
    <scope>NUCLEOTIDE SEQUENCE [LARGE SCALE GENOMIC DNA]</scope>
</reference>
<feature type="domain" description="Neurotransmitter-gated ion-channel ligand-binding" evidence="1">
    <location>
        <begin position="125"/>
        <end position="235"/>
    </location>
</feature>
<dbReference type="Gene3D" id="2.70.170.10">
    <property type="entry name" value="Neurotransmitter-gated ion-channel ligand-binding domain"/>
    <property type="match status" value="1"/>
</dbReference>
<accession>A0A3P6NAD7</accession>
<sequence>MDEHENNPVVTIRTKQLAEHLKLNVSDKVFAQHEAVSLSLRAICNGDTPELITNYQLSPFLVEDDETLTSNIGIHFNASQVDIQKLAETLRNDTKLDDILHAFDEINFSQYQPLASSYILPILKQGQYDRRTPPTLFTGQIVDVRVGIDVQSISNFELTTMDYDMDVWLRMAWRDPRLAHGFDRPIMINEETFLKKLWRPDPFFANAKKASFHRVTYLNFYMLIFPQGEIFFETRRLVLKHKVQLETWKPNGKHFQVVSEAKLSTCSLQISS</sequence>
<dbReference type="Pfam" id="PF02931">
    <property type="entry name" value="Neur_chan_LBD"/>
    <property type="match status" value="1"/>
</dbReference>
<name>A0A3P6NAD7_ANISI</name>
<dbReference type="InterPro" id="IPR006202">
    <property type="entry name" value="Neur_chan_lig-bd"/>
</dbReference>
<protein>
    <recommendedName>
        <fullName evidence="1">Neurotransmitter-gated ion-channel ligand-binding domain-containing protein</fullName>
    </recommendedName>
</protein>